<reference evidence="1" key="1">
    <citation type="submission" date="2020-12" db="EMBL/GenBank/DDBJ databases">
        <title>WGS assembly of Carya illinoinensis cv. Pawnee.</title>
        <authorList>
            <person name="Platts A."/>
            <person name="Shu S."/>
            <person name="Wright S."/>
            <person name="Barry K."/>
            <person name="Edger P."/>
            <person name="Pires J.C."/>
            <person name="Schmutz J."/>
        </authorList>
    </citation>
    <scope>NUCLEOTIDE SEQUENCE</scope>
    <source>
        <tissue evidence="1">Leaf</tissue>
    </source>
</reference>
<evidence type="ECO:0000313" key="2">
    <source>
        <dbReference type="Proteomes" id="UP000811609"/>
    </source>
</evidence>
<comment type="caution">
    <text evidence="1">The sequence shown here is derived from an EMBL/GenBank/DDBJ whole genome shotgun (WGS) entry which is preliminary data.</text>
</comment>
<sequence>MVVLFPSISFFHFHLSSSFGIPPPIITSHLPNIIPPCESGEGGWFALGKPPHHPRPFISLSLLHFPIILAVRGMRIDGYRSKLPKTNFSSLQVPKYTAEDAVESTIAIDTPL</sequence>
<accession>A0A8T1PFQ9</accession>
<evidence type="ECO:0000313" key="1">
    <source>
        <dbReference type="EMBL" id="KAG6640504.1"/>
    </source>
</evidence>
<keyword evidence="2" id="KW-1185">Reference proteome</keyword>
<dbReference type="AlphaFoldDB" id="A0A8T1PFQ9"/>
<dbReference type="EMBL" id="CM031817">
    <property type="protein sequence ID" value="KAG6640504.1"/>
    <property type="molecule type" value="Genomic_DNA"/>
</dbReference>
<gene>
    <name evidence="1" type="ORF">CIPAW_09G008400</name>
</gene>
<name>A0A8T1PFQ9_CARIL</name>
<dbReference type="Proteomes" id="UP000811609">
    <property type="component" value="Chromosome 9"/>
</dbReference>
<organism evidence="1 2">
    <name type="scientific">Carya illinoinensis</name>
    <name type="common">Pecan</name>
    <dbReference type="NCBI Taxonomy" id="32201"/>
    <lineage>
        <taxon>Eukaryota</taxon>
        <taxon>Viridiplantae</taxon>
        <taxon>Streptophyta</taxon>
        <taxon>Embryophyta</taxon>
        <taxon>Tracheophyta</taxon>
        <taxon>Spermatophyta</taxon>
        <taxon>Magnoliopsida</taxon>
        <taxon>eudicotyledons</taxon>
        <taxon>Gunneridae</taxon>
        <taxon>Pentapetalae</taxon>
        <taxon>rosids</taxon>
        <taxon>fabids</taxon>
        <taxon>Fagales</taxon>
        <taxon>Juglandaceae</taxon>
        <taxon>Carya</taxon>
    </lineage>
</organism>
<protein>
    <submittedName>
        <fullName evidence="1">Uncharacterized protein</fullName>
    </submittedName>
</protein>
<proteinExistence type="predicted"/>